<dbReference type="HAMAP" id="MF_00061">
    <property type="entry name" value="IspE"/>
    <property type="match status" value="1"/>
</dbReference>
<evidence type="ECO:0000259" key="11">
    <source>
        <dbReference type="Pfam" id="PF00288"/>
    </source>
</evidence>
<dbReference type="SUPFAM" id="SSF55060">
    <property type="entry name" value="GHMP Kinase, C-terminal domain"/>
    <property type="match status" value="1"/>
</dbReference>
<reference evidence="14" key="1">
    <citation type="submission" date="2020-01" db="EMBL/GenBank/DDBJ databases">
        <title>Phosphoaccumulans saitamaens gen. nov., sp. nov., a polyphosphate accumulating bacterium isolated from surface river water.</title>
        <authorList>
            <person name="Watanabe K."/>
            <person name="Suda W."/>
        </authorList>
    </citation>
    <scope>NUCLEOTIDE SEQUENCE [LARGE SCALE GENOMIC DNA]</scope>
    <source>
        <strain evidence="14">ICHIAU1</strain>
    </source>
</reference>
<dbReference type="InterPro" id="IPR013750">
    <property type="entry name" value="GHMP_kinase_C_dom"/>
</dbReference>
<keyword evidence="8 10" id="KW-0414">Isoprene biosynthesis</keyword>
<comment type="function">
    <text evidence="10">Catalyzes the phosphorylation of the position 2 hydroxy group of 4-diphosphocytidyl-2C-methyl-D-erythritol.</text>
</comment>
<dbReference type="NCBIfam" id="TIGR00154">
    <property type="entry name" value="ispE"/>
    <property type="match status" value="1"/>
</dbReference>
<dbReference type="Pfam" id="PF00288">
    <property type="entry name" value="GHMP_kinases_N"/>
    <property type="match status" value="1"/>
</dbReference>
<organism evidence="13 14">
    <name type="scientific">Fluviibacter phosphoraccumulans</name>
    <dbReference type="NCBI Taxonomy" id="1751046"/>
    <lineage>
        <taxon>Bacteria</taxon>
        <taxon>Pseudomonadati</taxon>
        <taxon>Pseudomonadota</taxon>
        <taxon>Betaproteobacteria</taxon>
        <taxon>Rhodocyclales</taxon>
        <taxon>Fluviibacteraceae</taxon>
        <taxon>Fluviibacter</taxon>
    </lineage>
</organism>
<sequence>MSFKTPAPLPDPQQAMRWNWSTRYPAPAKLNLFLHVTGQRVDGYHTLQTLFRFVALYDTLRFVPRSDDRVVLANPIPGVAPETDLTVRAAEALRRAAGIRDGVTIHLLKRLPMGGGLGGGSSDAATVLLALNYLWRLGASQAELQTLALPLGADVPVFVFGQSAFAEGVGEALSPVALPPAWYLILHPGVAVPTARIFTAPDLTRDTPPIEARAWADAMVRGVGTNDLEAVAVALYPEVGVALDWLRAQPETSGRIRMTGSGACVFAVFDDEQTAQAVQQRLPAAWQGWVCAGLDQHPLHELIPV</sequence>
<evidence type="ECO:0000256" key="5">
    <source>
        <dbReference type="ARBA" id="ARBA00022741"/>
    </source>
</evidence>
<dbReference type="UniPathway" id="UPA00056">
    <property type="reaction ID" value="UER00094"/>
</dbReference>
<dbReference type="InterPro" id="IPR004424">
    <property type="entry name" value="IspE"/>
</dbReference>
<feature type="domain" description="GHMP kinase C-terminal" evidence="12">
    <location>
        <begin position="226"/>
        <end position="286"/>
    </location>
</feature>
<evidence type="ECO:0000256" key="4">
    <source>
        <dbReference type="ARBA" id="ARBA00022679"/>
    </source>
</evidence>
<dbReference type="GO" id="GO:0016114">
    <property type="term" value="P:terpenoid biosynthetic process"/>
    <property type="evidence" value="ECO:0007669"/>
    <property type="project" value="UniProtKB-UniRule"/>
</dbReference>
<dbReference type="GO" id="GO:0019288">
    <property type="term" value="P:isopentenyl diphosphate biosynthetic process, methylerythritol 4-phosphate pathway"/>
    <property type="evidence" value="ECO:0007669"/>
    <property type="project" value="UniProtKB-UniRule"/>
</dbReference>
<feature type="active site" evidence="10">
    <location>
        <position position="29"/>
    </location>
</feature>
<dbReference type="GO" id="GO:0005524">
    <property type="term" value="F:ATP binding"/>
    <property type="evidence" value="ECO:0007669"/>
    <property type="project" value="UniProtKB-UniRule"/>
</dbReference>
<comment type="similarity">
    <text evidence="1 10">Belongs to the GHMP kinase family. IspE subfamily.</text>
</comment>
<keyword evidence="4 10" id="KW-0808">Transferase</keyword>
<evidence type="ECO:0000259" key="12">
    <source>
        <dbReference type="Pfam" id="PF08544"/>
    </source>
</evidence>
<evidence type="ECO:0000313" key="14">
    <source>
        <dbReference type="Proteomes" id="UP000463961"/>
    </source>
</evidence>
<comment type="pathway">
    <text evidence="10">Isoprenoid biosynthesis; isopentenyl diphosphate biosynthesis via DXP pathway; isopentenyl diphosphate from 1-deoxy-D-xylulose 5-phosphate: step 3/6.</text>
</comment>
<protein>
    <recommendedName>
        <fullName evidence="3 10">4-diphosphocytidyl-2-C-methyl-D-erythritol kinase</fullName>
        <shortName evidence="10">CMK</shortName>
        <ecNumber evidence="2 10">2.7.1.148</ecNumber>
    </recommendedName>
    <alternativeName>
        <fullName evidence="9 10">4-(cytidine-5'-diphospho)-2-C-methyl-D-erythritol kinase</fullName>
    </alternativeName>
</protein>
<dbReference type="Pfam" id="PF08544">
    <property type="entry name" value="GHMP_kinases_C"/>
    <property type="match status" value="1"/>
</dbReference>
<dbReference type="PANTHER" id="PTHR43527:SF2">
    <property type="entry name" value="4-DIPHOSPHOCYTIDYL-2-C-METHYL-D-ERYTHRITOL KINASE, CHLOROPLASTIC"/>
    <property type="match status" value="1"/>
</dbReference>
<dbReference type="Gene3D" id="3.30.230.10">
    <property type="match status" value="1"/>
</dbReference>
<evidence type="ECO:0000313" key="13">
    <source>
        <dbReference type="EMBL" id="BBU68528.1"/>
    </source>
</evidence>
<proteinExistence type="inferred from homology"/>
<dbReference type="InterPro" id="IPR020568">
    <property type="entry name" value="Ribosomal_Su5_D2-typ_SF"/>
</dbReference>
<accession>A0A679HSB3</accession>
<dbReference type="InterPro" id="IPR014721">
    <property type="entry name" value="Ribsml_uS5_D2-typ_fold_subgr"/>
</dbReference>
<comment type="catalytic activity">
    <reaction evidence="10">
        <text>4-CDP-2-C-methyl-D-erythritol + ATP = 4-CDP-2-C-methyl-D-erythritol 2-phosphate + ADP + H(+)</text>
        <dbReference type="Rhea" id="RHEA:18437"/>
        <dbReference type="ChEBI" id="CHEBI:15378"/>
        <dbReference type="ChEBI" id="CHEBI:30616"/>
        <dbReference type="ChEBI" id="CHEBI:57823"/>
        <dbReference type="ChEBI" id="CHEBI:57919"/>
        <dbReference type="ChEBI" id="CHEBI:456216"/>
        <dbReference type="EC" id="2.7.1.148"/>
    </reaction>
</comment>
<dbReference type="Proteomes" id="UP000463961">
    <property type="component" value="Chromosome"/>
</dbReference>
<dbReference type="EC" id="2.7.1.148" evidence="2 10"/>
<evidence type="ECO:0000256" key="1">
    <source>
        <dbReference type="ARBA" id="ARBA00009684"/>
    </source>
</evidence>
<dbReference type="AlphaFoldDB" id="A0A679HSB3"/>
<feature type="active site" evidence="10">
    <location>
        <position position="154"/>
    </location>
</feature>
<keyword evidence="14" id="KW-1185">Reference proteome</keyword>
<keyword evidence="7 10" id="KW-0067">ATP-binding</keyword>
<dbReference type="Gene3D" id="3.30.70.890">
    <property type="entry name" value="GHMP kinase, C-terminal domain"/>
    <property type="match status" value="1"/>
</dbReference>
<evidence type="ECO:0000256" key="2">
    <source>
        <dbReference type="ARBA" id="ARBA00012052"/>
    </source>
</evidence>
<dbReference type="InterPro" id="IPR006204">
    <property type="entry name" value="GHMP_kinase_N_dom"/>
</dbReference>
<dbReference type="NCBIfam" id="NF011202">
    <property type="entry name" value="PRK14608.1"/>
    <property type="match status" value="1"/>
</dbReference>
<dbReference type="RefSeq" id="WP_418744631.1">
    <property type="nucleotide sequence ID" value="NZ_AP019011.1"/>
</dbReference>
<dbReference type="GO" id="GO:0050515">
    <property type="term" value="F:4-(cytidine 5'-diphospho)-2-C-methyl-D-erythritol kinase activity"/>
    <property type="evidence" value="ECO:0007669"/>
    <property type="project" value="UniProtKB-UniRule"/>
</dbReference>
<evidence type="ECO:0000256" key="7">
    <source>
        <dbReference type="ARBA" id="ARBA00022840"/>
    </source>
</evidence>
<evidence type="ECO:0000256" key="3">
    <source>
        <dbReference type="ARBA" id="ARBA00017473"/>
    </source>
</evidence>
<keyword evidence="6 10" id="KW-0418">Kinase</keyword>
<dbReference type="InterPro" id="IPR036554">
    <property type="entry name" value="GHMP_kinase_C_sf"/>
</dbReference>
<evidence type="ECO:0000256" key="6">
    <source>
        <dbReference type="ARBA" id="ARBA00022777"/>
    </source>
</evidence>
<feature type="binding site" evidence="10">
    <location>
        <begin position="112"/>
        <end position="122"/>
    </location>
    <ligand>
        <name>ATP</name>
        <dbReference type="ChEBI" id="CHEBI:30616"/>
    </ligand>
</feature>
<name>A0A679HSB3_9RHOO</name>
<evidence type="ECO:0000256" key="8">
    <source>
        <dbReference type="ARBA" id="ARBA00023229"/>
    </source>
</evidence>
<dbReference type="PIRSF" id="PIRSF010376">
    <property type="entry name" value="IspE"/>
    <property type="match status" value="1"/>
</dbReference>
<dbReference type="SUPFAM" id="SSF54211">
    <property type="entry name" value="Ribosomal protein S5 domain 2-like"/>
    <property type="match status" value="1"/>
</dbReference>
<feature type="domain" description="GHMP kinase N-terminal" evidence="11">
    <location>
        <begin position="85"/>
        <end position="162"/>
    </location>
</feature>
<keyword evidence="5 10" id="KW-0547">Nucleotide-binding</keyword>
<evidence type="ECO:0000256" key="10">
    <source>
        <dbReference type="HAMAP-Rule" id="MF_00061"/>
    </source>
</evidence>
<dbReference type="PANTHER" id="PTHR43527">
    <property type="entry name" value="4-DIPHOSPHOCYTIDYL-2-C-METHYL-D-ERYTHRITOL KINASE, CHLOROPLASTIC"/>
    <property type="match status" value="1"/>
</dbReference>
<gene>
    <name evidence="10 13" type="primary">ispE</name>
    <name evidence="13" type="ORF">ICHIAU1_08110</name>
</gene>
<evidence type="ECO:0000256" key="9">
    <source>
        <dbReference type="ARBA" id="ARBA00032554"/>
    </source>
</evidence>
<dbReference type="EMBL" id="AP022345">
    <property type="protein sequence ID" value="BBU68528.1"/>
    <property type="molecule type" value="Genomic_DNA"/>
</dbReference>